<gene>
    <name evidence="2" type="ORF">DPMN_162135</name>
</gene>
<organism evidence="2 3">
    <name type="scientific">Dreissena polymorpha</name>
    <name type="common">Zebra mussel</name>
    <name type="synonym">Mytilus polymorpha</name>
    <dbReference type="NCBI Taxonomy" id="45954"/>
    <lineage>
        <taxon>Eukaryota</taxon>
        <taxon>Metazoa</taxon>
        <taxon>Spiralia</taxon>
        <taxon>Lophotrochozoa</taxon>
        <taxon>Mollusca</taxon>
        <taxon>Bivalvia</taxon>
        <taxon>Autobranchia</taxon>
        <taxon>Heteroconchia</taxon>
        <taxon>Euheterodonta</taxon>
        <taxon>Imparidentia</taxon>
        <taxon>Neoheterodontei</taxon>
        <taxon>Myida</taxon>
        <taxon>Dreissenoidea</taxon>
        <taxon>Dreissenidae</taxon>
        <taxon>Dreissena</taxon>
    </lineage>
</organism>
<sequence>MPPPPSSPSPPPQKTQPPPPNNNTRSKTATATANASASSSSAAYSLPHRRLRLYITHRLVCTASYATPRTSYFVLCAPPCARRFVRAALSAPPCVVSDKE</sequence>
<name>A0A9D4ERR1_DREPO</name>
<evidence type="ECO:0000313" key="2">
    <source>
        <dbReference type="EMBL" id="KAH3784183.1"/>
    </source>
</evidence>
<comment type="caution">
    <text evidence="2">The sequence shown here is derived from an EMBL/GenBank/DDBJ whole genome shotgun (WGS) entry which is preliminary data.</text>
</comment>
<reference evidence="2" key="1">
    <citation type="journal article" date="2019" name="bioRxiv">
        <title>The Genome of the Zebra Mussel, Dreissena polymorpha: A Resource for Invasive Species Research.</title>
        <authorList>
            <person name="McCartney M.A."/>
            <person name="Auch B."/>
            <person name="Kono T."/>
            <person name="Mallez S."/>
            <person name="Zhang Y."/>
            <person name="Obille A."/>
            <person name="Becker A."/>
            <person name="Abrahante J.E."/>
            <person name="Garbe J."/>
            <person name="Badalamenti J.P."/>
            <person name="Herman A."/>
            <person name="Mangelson H."/>
            <person name="Liachko I."/>
            <person name="Sullivan S."/>
            <person name="Sone E.D."/>
            <person name="Koren S."/>
            <person name="Silverstein K.A.T."/>
            <person name="Beckman K.B."/>
            <person name="Gohl D.M."/>
        </authorList>
    </citation>
    <scope>NUCLEOTIDE SEQUENCE</scope>
    <source>
        <strain evidence="2">Duluth1</strain>
        <tissue evidence="2">Whole animal</tissue>
    </source>
</reference>
<dbReference type="EMBL" id="JAIWYP010000008">
    <property type="protein sequence ID" value="KAH3784183.1"/>
    <property type="molecule type" value="Genomic_DNA"/>
</dbReference>
<dbReference type="Proteomes" id="UP000828390">
    <property type="component" value="Unassembled WGS sequence"/>
</dbReference>
<feature type="compositionally biased region" description="Pro residues" evidence="1">
    <location>
        <begin position="1"/>
        <end position="21"/>
    </location>
</feature>
<keyword evidence="3" id="KW-1185">Reference proteome</keyword>
<dbReference type="AlphaFoldDB" id="A0A9D4ERR1"/>
<reference evidence="2" key="2">
    <citation type="submission" date="2020-11" db="EMBL/GenBank/DDBJ databases">
        <authorList>
            <person name="McCartney M.A."/>
            <person name="Auch B."/>
            <person name="Kono T."/>
            <person name="Mallez S."/>
            <person name="Becker A."/>
            <person name="Gohl D.M."/>
            <person name="Silverstein K.A.T."/>
            <person name="Koren S."/>
            <person name="Bechman K.B."/>
            <person name="Herman A."/>
            <person name="Abrahante J.E."/>
            <person name="Garbe J."/>
        </authorList>
    </citation>
    <scope>NUCLEOTIDE SEQUENCE</scope>
    <source>
        <strain evidence="2">Duluth1</strain>
        <tissue evidence="2">Whole animal</tissue>
    </source>
</reference>
<proteinExistence type="predicted"/>
<feature type="compositionally biased region" description="Low complexity" evidence="1">
    <location>
        <begin position="22"/>
        <end position="43"/>
    </location>
</feature>
<accession>A0A9D4ERR1</accession>
<evidence type="ECO:0000313" key="3">
    <source>
        <dbReference type="Proteomes" id="UP000828390"/>
    </source>
</evidence>
<evidence type="ECO:0000256" key="1">
    <source>
        <dbReference type="SAM" id="MobiDB-lite"/>
    </source>
</evidence>
<protein>
    <submittedName>
        <fullName evidence="2">Uncharacterized protein</fullName>
    </submittedName>
</protein>
<feature type="region of interest" description="Disordered" evidence="1">
    <location>
        <begin position="1"/>
        <end position="43"/>
    </location>
</feature>